<evidence type="ECO:0000313" key="1">
    <source>
        <dbReference type="EMBL" id="KAK0729465.1"/>
    </source>
</evidence>
<protein>
    <submittedName>
        <fullName evidence="1">Uncharacterized protein</fullName>
    </submittedName>
</protein>
<evidence type="ECO:0000313" key="2">
    <source>
        <dbReference type="Proteomes" id="UP001172102"/>
    </source>
</evidence>
<dbReference type="AlphaFoldDB" id="A0AA40B877"/>
<proteinExistence type="predicted"/>
<gene>
    <name evidence="1" type="ORF">B0H67DRAFT_558879</name>
</gene>
<dbReference type="EMBL" id="JAUKUA010000001">
    <property type="protein sequence ID" value="KAK0729465.1"/>
    <property type="molecule type" value="Genomic_DNA"/>
</dbReference>
<accession>A0AA40B877</accession>
<comment type="caution">
    <text evidence="1">The sequence shown here is derived from an EMBL/GenBank/DDBJ whole genome shotgun (WGS) entry which is preliminary data.</text>
</comment>
<organism evidence="1 2">
    <name type="scientific">Lasiosphaeris hirsuta</name>
    <dbReference type="NCBI Taxonomy" id="260670"/>
    <lineage>
        <taxon>Eukaryota</taxon>
        <taxon>Fungi</taxon>
        <taxon>Dikarya</taxon>
        <taxon>Ascomycota</taxon>
        <taxon>Pezizomycotina</taxon>
        <taxon>Sordariomycetes</taxon>
        <taxon>Sordariomycetidae</taxon>
        <taxon>Sordariales</taxon>
        <taxon>Lasiosphaeriaceae</taxon>
        <taxon>Lasiosphaeris</taxon>
    </lineage>
</organism>
<sequence>MPLCESELITRGILSFLLVRGWSRLRFTPTEFPNISFLPVLSSTFTVTMSWWSLVNDPCIQFIKNWIEHNIDRVECAYNLKGGWEGWAQVELAAAMRDQYQAYQPRVEREMEIQPASHQRCDIVFRIAQQPGILKSGCSFIELKCESVRNAAEFVRGMEEDRDKITAAHRSAGRLLIWGEETEFYSVGICVGPTGKEGIRRFVQEPANRGQYSSETVPFARGEIEIWYKKLTVPRLYPDRLIRP</sequence>
<reference evidence="1" key="1">
    <citation type="submission" date="2023-06" db="EMBL/GenBank/DDBJ databases">
        <title>Genome-scale phylogeny and comparative genomics of the fungal order Sordariales.</title>
        <authorList>
            <consortium name="Lawrence Berkeley National Laboratory"/>
            <person name="Hensen N."/>
            <person name="Bonometti L."/>
            <person name="Westerberg I."/>
            <person name="Brannstrom I.O."/>
            <person name="Guillou S."/>
            <person name="Cros-Aarteil S."/>
            <person name="Calhoun S."/>
            <person name="Haridas S."/>
            <person name="Kuo A."/>
            <person name="Mondo S."/>
            <person name="Pangilinan J."/>
            <person name="Riley R."/>
            <person name="Labutti K."/>
            <person name="Andreopoulos B."/>
            <person name="Lipzen A."/>
            <person name="Chen C."/>
            <person name="Yanf M."/>
            <person name="Daum C."/>
            <person name="Ng V."/>
            <person name="Clum A."/>
            <person name="Steindorff A."/>
            <person name="Ohm R."/>
            <person name="Martin F."/>
            <person name="Silar P."/>
            <person name="Natvig D."/>
            <person name="Lalanne C."/>
            <person name="Gautier V."/>
            <person name="Ament-Velasquez S.L."/>
            <person name="Kruys A."/>
            <person name="Hutchinson M.I."/>
            <person name="Powell A.J."/>
            <person name="Barry K."/>
            <person name="Miller A.N."/>
            <person name="Grigoriev I.V."/>
            <person name="Debuchy R."/>
            <person name="Gladieux P."/>
            <person name="Thoren M.H."/>
            <person name="Johannesson H."/>
        </authorList>
    </citation>
    <scope>NUCLEOTIDE SEQUENCE</scope>
    <source>
        <strain evidence="1">SMH4607-1</strain>
    </source>
</reference>
<name>A0AA40B877_9PEZI</name>
<dbReference type="Proteomes" id="UP001172102">
    <property type="component" value="Unassembled WGS sequence"/>
</dbReference>
<keyword evidence="2" id="KW-1185">Reference proteome</keyword>